<dbReference type="SMART" id="SM00333">
    <property type="entry name" value="TUDOR"/>
    <property type="match status" value="2"/>
</dbReference>
<feature type="compositionally biased region" description="Basic and acidic residues" evidence="6">
    <location>
        <begin position="346"/>
        <end position="361"/>
    </location>
</feature>
<dbReference type="InterPro" id="IPR039776">
    <property type="entry name" value="Pds5"/>
</dbReference>
<dbReference type="GO" id="GO:0006281">
    <property type="term" value="P:DNA repair"/>
    <property type="evidence" value="ECO:0007669"/>
    <property type="project" value="TreeGrafter"/>
</dbReference>
<dbReference type="SUPFAM" id="SSF48371">
    <property type="entry name" value="ARM repeat"/>
    <property type="match status" value="1"/>
</dbReference>
<dbReference type="OrthoDB" id="1304856at2759"/>
<dbReference type="InterPro" id="IPR019023">
    <property type="entry name" value="Lamin-B_rcpt_of_tudor"/>
</dbReference>
<dbReference type="PANTHER" id="PTHR12663:SF0">
    <property type="entry name" value="PRECOCIOUS DISSOCIATION OF SISTERS 5, ISOFORM A"/>
    <property type="match status" value="1"/>
</dbReference>
<accession>A0A096P8W9</accession>
<protein>
    <submittedName>
        <fullName evidence="8">Pseudouridine synthase I, TruA, N-terminal</fullName>
    </submittedName>
</protein>
<feature type="region of interest" description="Disordered" evidence="6">
    <location>
        <begin position="611"/>
        <end position="632"/>
    </location>
</feature>
<dbReference type="GO" id="GO:0035825">
    <property type="term" value="P:homologous recombination"/>
    <property type="evidence" value="ECO:0007669"/>
    <property type="project" value="UniProtKB-ARBA"/>
</dbReference>
<dbReference type="InterPro" id="IPR014002">
    <property type="entry name" value="Agenet_dom_plant"/>
</dbReference>
<dbReference type="RefSeq" id="XP_003083713.2">
    <property type="nucleotide sequence ID" value="XM_003083665.2"/>
</dbReference>
<evidence type="ECO:0000256" key="6">
    <source>
        <dbReference type="SAM" id="MobiDB-lite"/>
    </source>
</evidence>
<dbReference type="Gene3D" id="2.30.30.140">
    <property type="match status" value="2"/>
</dbReference>
<comment type="caution">
    <text evidence="8">The sequence shown here is derived from an EMBL/GenBank/DDBJ whole genome shotgun (WGS) entry which is preliminary data.</text>
</comment>
<dbReference type="Pfam" id="PF13646">
    <property type="entry name" value="HEAT_2"/>
    <property type="match status" value="2"/>
</dbReference>
<dbReference type="InParanoid" id="A0A096P8W9"/>
<feature type="compositionally biased region" description="Acidic residues" evidence="6">
    <location>
        <begin position="617"/>
        <end position="632"/>
    </location>
</feature>
<dbReference type="GO" id="GO:0051301">
    <property type="term" value="P:cell division"/>
    <property type="evidence" value="ECO:0007669"/>
    <property type="project" value="UniProtKB-KW"/>
</dbReference>
<keyword evidence="3" id="KW-0498">Mitosis</keyword>
<dbReference type="EMBL" id="CAID01000016">
    <property type="protein sequence ID" value="CEG00447.1"/>
    <property type="molecule type" value="Genomic_DNA"/>
</dbReference>
<feature type="domain" description="Tudor" evidence="7">
    <location>
        <begin position="271"/>
        <end position="330"/>
    </location>
</feature>
<dbReference type="CDD" id="cd20404">
    <property type="entry name" value="Tudor_Agenet_AtEML-like"/>
    <property type="match status" value="2"/>
</dbReference>
<dbReference type="AlphaFoldDB" id="A0A096P8W9"/>
<dbReference type="SMART" id="SM00743">
    <property type="entry name" value="Agenet"/>
    <property type="match status" value="2"/>
</dbReference>
<dbReference type="InterPro" id="IPR002999">
    <property type="entry name" value="Tudor"/>
</dbReference>
<dbReference type="STRING" id="70448.A0A096P8W9"/>
<feature type="region of interest" description="Disordered" evidence="6">
    <location>
        <begin position="336"/>
        <end position="366"/>
    </location>
</feature>
<evidence type="ECO:0000259" key="7">
    <source>
        <dbReference type="PROSITE" id="PS50304"/>
    </source>
</evidence>
<dbReference type="GO" id="GO:0005634">
    <property type="term" value="C:nucleus"/>
    <property type="evidence" value="ECO:0007669"/>
    <property type="project" value="UniProtKB-SubCell"/>
</dbReference>
<name>A0A096P8W9_OSTTA</name>
<gene>
    <name evidence="8" type="ORF">OT_ostta16g02370</name>
</gene>
<keyword evidence="4" id="KW-0539">Nucleus</keyword>
<evidence type="ECO:0000256" key="5">
    <source>
        <dbReference type="ARBA" id="ARBA00023306"/>
    </source>
</evidence>
<evidence type="ECO:0000256" key="2">
    <source>
        <dbReference type="ARBA" id="ARBA00022618"/>
    </source>
</evidence>
<keyword evidence="5" id="KW-0131">Cell cycle</keyword>
<sequence length="632" mass="69440">MDSWDAATRARVAAVALECLKTPARAGDDADGASTRVSGARMFHALGDAGRDGVGTLAALTRRDGAARVRAACARALGEVGGSNACVIRALGSALGDARDEVRIAATRACEARGAEAKTVVGKLAANATSDDPELRQATCEAIESVWRGRRGDPAPDGSEDVILFQSAECAGELTRDADAGVRAAATRCLGHLRGAAAAKVSLINKRIEDTDESVREAATEALIKLGFFNPSTGTLSKTGNYRTTKFSANKNLFAVLSGKQDIAAVRTRVKVPIGAVVRVWWPMDEAYYEAKVKAYDKETREHTVLYVDDGVEERVNFKKEKVDLRHKPSKKGPTTWIPCGMLPKKPKETKSESADKERARSERKRKREGDWIDYEGAGAEVQGVGLVGRHVKVWWPLDKAWYTAEVRGYDDGTREHVVFYFEDSEEEKLQLANERVQVFFPSEDATVPSVHGLEPKRLAVRVGKKNGMYEPGCFRGAECVSCVDDKGEPGTYLCADFDKRFGDPQTDTRRWRRSILVVPAQRSKDAPQSIDKWLRAQGDRWGAHVVGKELKMDINVDMRDFPADKGDVKPIWQRVKIIAYSSTSGEHQVVDVKEDGTTDPTRIHWLPLCMQRTAPEDGDVDDDDDDDDDDA</sequence>
<dbReference type="SUPFAM" id="SSF63748">
    <property type="entry name" value="Tudor/PWWP/MBT"/>
    <property type="match status" value="1"/>
</dbReference>
<dbReference type="Gene3D" id="1.25.10.10">
    <property type="entry name" value="Leucine-rich Repeat Variant"/>
    <property type="match status" value="2"/>
</dbReference>
<dbReference type="GO" id="GO:0007064">
    <property type="term" value="P:mitotic sister chromatid cohesion"/>
    <property type="evidence" value="ECO:0007669"/>
    <property type="project" value="InterPro"/>
</dbReference>
<dbReference type="Proteomes" id="UP000009170">
    <property type="component" value="Unassembled WGS sequence"/>
</dbReference>
<reference evidence="8 9" key="2">
    <citation type="journal article" date="2014" name="BMC Genomics">
        <title>An improved genome of the model marine alga Ostreococcus tauri unfolds by assessing Illumina de novo assemblies.</title>
        <authorList>
            <person name="Blanc-Mathieu R."/>
            <person name="Verhelst B."/>
            <person name="Derelle E."/>
            <person name="Rombauts S."/>
            <person name="Bouget F.Y."/>
            <person name="Carre I."/>
            <person name="Chateau A."/>
            <person name="Eyre-Walker A."/>
            <person name="Grimsley N."/>
            <person name="Moreau H."/>
            <person name="Piegu B."/>
            <person name="Rivals E."/>
            <person name="Schackwitz W."/>
            <person name="Van de Peer Y."/>
            <person name="Piganeau G."/>
        </authorList>
    </citation>
    <scope>NUCLEOTIDE SEQUENCE [LARGE SCALE GENOMIC DNA]</scope>
    <source>
        <strain evidence="9">OTTH 0595 / CCAP 157/2 / RCC745</strain>
    </source>
</reference>
<dbReference type="PANTHER" id="PTHR12663">
    <property type="entry name" value="ANDROGEN INDUCED INHIBITOR OF PROLIFERATION AS3 / PDS5-RELATED"/>
    <property type="match status" value="1"/>
</dbReference>
<reference evidence="9" key="1">
    <citation type="journal article" date="2006" name="Proc. Natl. Acad. Sci. U.S.A.">
        <title>Genome analysis of the smallest free-living eukaryote Ostreococcus tauri unveils many unique features.</title>
        <authorList>
            <person name="Derelle E."/>
            <person name="Ferraz C."/>
            <person name="Rombauts S."/>
            <person name="Rouze P."/>
            <person name="Worden A.Z."/>
            <person name="Robbens S."/>
            <person name="Partensky F."/>
            <person name="Degroeve S."/>
            <person name="Echeynie S."/>
            <person name="Cooke R."/>
            <person name="Saeys Y."/>
            <person name="Wuyts J."/>
            <person name="Jabbari K."/>
            <person name="Bowler C."/>
            <person name="Panaud O."/>
            <person name="Piegu B."/>
            <person name="Ball S.G."/>
            <person name="Ral J.-P."/>
            <person name="Bouget F.-Y."/>
            <person name="Piganeau G."/>
            <person name="De Baets B."/>
            <person name="Picard A."/>
            <person name="Delseny M."/>
            <person name="Demaille J."/>
            <person name="Van de Peer Y."/>
            <person name="Moreau H."/>
        </authorList>
    </citation>
    <scope>NUCLEOTIDE SEQUENCE [LARGE SCALE GENOMIC DNA]</scope>
    <source>
        <strain evidence="9">OTTH 0595 / CCAP 157/2 / RCC745</strain>
    </source>
</reference>
<evidence type="ECO:0000256" key="1">
    <source>
        <dbReference type="ARBA" id="ARBA00004123"/>
    </source>
</evidence>
<keyword evidence="9" id="KW-1185">Reference proteome</keyword>
<evidence type="ECO:0000313" key="9">
    <source>
        <dbReference type="Proteomes" id="UP000009170"/>
    </source>
</evidence>
<organism evidence="8 9">
    <name type="scientific">Ostreococcus tauri</name>
    <name type="common">Marine green alga</name>
    <dbReference type="NCBI Taxonomy" id="70448"/>
    <lineage>
        <taxon>Eukaryota</taxon>
        <taxon>Viridiplantae</taxon>
        <taxon>Chlorophyta</taxon>
        <taxon>Mamiellophyceae</taxon>
        <taxon>Mamiellales</taxon>
        <taxon>Bathycoccaceae</taxon>
        <taxon>Ostreococcus</taxon>
    </lineage>
</organism>
<dbReference type="PROSITE" id="PS50304">
    <property type="entry name" value="TUDOR"/>
    <property type="match status" value="1"/>
</dbReference>
<keyword evidence="2" id="KW-0132">Cell division</keyword>
<dbReference type="KEGG" id="ota:OT_ostta16g02370"/>
<evidence type="ECO:0000256" key="3">
    <source>
        <dbReference type="ARBA" id="ARBA00022776"/>
    </source>
</evidence>
<dbReference type="GO" id="GO:0000785">
    <property type="term" value="C:chromatin"/>
    <property type="evidence" value="ECO:0007669"/>
    <property type="project" value="TreeGrafter"/>
</dbReference>
<proteinExistence type="predicted"/>
<dbReference type="InterPro" id="IPR016024">
    <property type="entry name" value="ARM-type_fold"/>
</dbReference>
<dbReference type="InterPro" id="IPR011989">
    <property type="entry name" value="ARM-like"/>
</dbReference>
<comment type="subcellular location">
    <subcellularLocation>
        <location evidence="1">Nucleus</location>
    </subcellularLocation>
</comment>
<evidence type="ECO:0000256" key="4">
    <source>
        <dbReference type="ARBA" id="ARBA00023242"/>
    </source>
</evidence>
<dbReference type="Pfam" id="PF09465">
    <property type="entry name" value="LBR_tudor"/>
    <property type="match status" value="1"/>
</dbReference>
<evidence type="ECO:0000313" key="8">
    <source>
        <dbReference type="EMBL" id="CEG00447.1"/>
    </source>
</evidence>
<dbReference type="GeneID" id="9830993"/>